<accession>A0A6S6QRH7</accession>
<dbReference type="KEGG" id="tso:IZ6_10800"/>
<evidence type="ECO:0000313" key="2">
    <source>
        <dbReference type="Proteomes" id="UP000515317"/>
    </source>
</evidence>
<dbReference type="AlphaFoldDB" id="A0A6S6QRH7"/>
<gene>
    <name evidence="1" type="ORF">IZ6_10800</name>
</gene>
<evidence type="ECO:0000313" key="1">
    <source>
        <dbReference type="EMBL" id="BCJ90345.1"/>
    </source>
</evidence>
<protein>
    <submittedName>
        <fullName evidence="1">Uncharacterized protein</fullName>
    </submittedName>
</protein>
<proteinExistence type="predicted"/>
<dbReference type="EMBL" id="AP023361">
    <property type="protein sequence ID" value="BCJ90345.1"/>
    <property type="molecule type" value="Genomic_DNA"/>
</dbReference>
<keyword evidence="2" id="KW-1185">Reference proteome</keyword>
<dbReference type="InterPro" id="IPR048532">
    <property type="entry name" value="ea8_5-like_sf"/>
</dbReference>
<name>A0A6S6QRH7_9HYPH</name>
<organism evidence="1 2">
    <name type="scientific">Terrihabitans soli</name>
    <dbReference type="NCBI Taxonomy" id="708113"/>
    <lineage>
        <taxon>Bacteria</taxon>
        <taxon>Pseudomonadati</taxon>
        <taxon>Pseudomonadota</taxon>
        <taxon>Alphaproteobacteria</taxon>
        <taxon>Hyphomicrobiales</taxon>
        <taxon>Terrihabitans</taxon>
    </lineage>
</organism>
<dbReference type="RefSeq" id="WP_222876978.1">
    <property type="nucleotide sequence ID" value="NZ_AP023361.1"/>
</dbReference>
<sequence>MGKQKERALELSELARSILVHTGVATYCDDHNYLRWEDDKSAERYAYSLGAHIVKRRQFRCDPADLKKAIRTEINGLLETCPDCPDC</sequence>
<dbReference type="Gene3D" id="1.10.10.1920">
    <property type="match status" value="1"/>
</dbReference>
<dbReference type="Proteomes" id="UP000515317">
    <property type="component" value="Chromosome"/>
</dbReference>
<reference evidence="1 2" key="1">
    <citation type="submission" date="2020-08" db="EMBL/GenBank/DDBJ databases">
        <title>Genome sequence of Rhizobiales bacterium strain IZ6.</title>
        <authorList>
            <person name="Nakai R."/>
            <person name="Naganuma T."/>
        </authorList>
    </citation>
    <scope>NUCLEOTIDE SEQUENCE [LARGE SCALE GENOMIC DNA]</scope>
    <source>
        <strain evidence="1 2">IZ6</strain>
    </source>
</reference>